<accession>A0AAW0F5X8</accession>
<feature type="region of interest" description="Disordered" evidence="1">
    <location>
        <begin position="555"/>
        <end position="598"/>
    </location>
</feature>
<name>A0AAW0F5X8_9TRYP</name>
<feature type="compositionally biased region" description="Acidic residues" evidence="1">
    <location>
        <begin position="585"/>
        <end position="598"/>
    </location>
</feature>
<reference evidence="2 3" key="1">
    <citation type="journal article" date="2021" name="MBio">
        <title>A New Model Trypanosomatid, Novymonas esmeraldas: Genomic Perception of Its 'Candidatus Pandoraea novymonadis' Endosymbiont.</title>
        <authorList>
            <person name="Zakharova A."/>
            <person name="Saura A."/>
            <person name="Butenko A."/>
            <person name="Podesvova L."/>
            <person name="Warmusova S."/>
            <person name="Kostygov A.Y."/>
            <person name="Nenarokova A."/>
            <person name="Lukes J."/>
            <person name="Opperdoes F.R."/>
            <person name="Yurchenko V."/>
        </authorList>
    </citation>
    <scope>NUCLEOTIDE SEQUENCE [LARGE SCALE GENOMIC DNA]</scope>
    <source>
        <strain evidence="2 3">E262AT.01</strain>
    </source>
</reference>
<evidence type="ECO:0000256" key="1">
    <source>
        <dbReference type="SAM" id="MobiDB-lite"/>
    </source>
</evidence>
<evidence type="ECO:0000313" key="2">
    <source>
        <dbReference type="EMBL" id="KAK7200568.1"/>
    </source>
</evidence>
<feature type="region of interest" description="Disordered" evidence="1">
    <location>
        <begin position="230"/>
        <end position="249"/>
    </location>
</feature>
<protein>
    <submittedName>
        <fullName evidence="2">Uncharacterized protein</fullName>
    </submittedName>
</protein>
<keyword evidence="3" id="KW-1185">Reference proteome</keyword>
<proteinExistence type="predicted"/>
<sequence>MQSIMVQLVFAFVGVRVPYFMPAVPGAPVAPLSARGASTNTSPRRTSTAAPNVFTVQELLSRLEKVAEPAVQPAAAQDAAPAAADAASPPSSPAAPPPMHRSPLLELFDYASLSPLDGTAVLCNEQVLLVLCTVPTTTRLVEALQLEWLEVYSGAHRPNRPASAIAAAAHDGDLAVCTTEEKLRNVVHALRALSQPVAMHLQLLSDELAARETALAAQKEEMARLRPLTAASVGGGGGGDSGASSSAAERATSLPLLEELEPGLALDPTSSAGDAVHTKELKVPLALCEVRVLAVDALLQRAAKHHRKLMDLAERERGTESAFRDGGVSRALAEYLERGEQDRAVADSIIAAHQVEMTRQLKAVRHLVAYITQVRGLVSKAKYNMGAVALVLSRLSLAGLRPRLLEEAEALLHRRVILRRAARRQLLLLQETECVELRDDLEAFSQRKEVQKALPDKVRWYLRAPLPDLQPAEDPVATRLDHALIDRDEDEAQELVESTRLPNPIESTNPAENAQHIVTTLLPVAKLSQRLASAHASVERYKIRVQELEERLSRYETTAGTSSPPLPGSVAAKVPSTECTMEGAFSDDDGDIETEQES</sequence>
<gene>
    <name evidence="2" type="ORF">NESM_000112700</name>
</gene>
<dbReference type="Proteomes" id="UP001430356">
    <property type="component" value="Unassembled WGS sequence"/>
</dbReference>
<dbReference type="EMBL" id="JAECZO010000006">
    <property type="protein sequence ID" value="KAK7200568.1"/>
    <property type="molecule type" value="Genomic_DNA"/>
</dbReference>
<feature type="compositionally biased region" description="Pro residues" evidence="1">
    <location>
        <begin position="90"/>
        <end position="99"/>
    </location>
</feature>
<feature type="compositionally biased region" description="Low complexity" evidence="1">
    <location>
        <begin position="71"/>
        <end position="89"/>
    </location>
</feature>
<dbReference type="AlphaFoldDB" id="A0AAW0F5X8"/>
<feature type="region of interest" description="Disordered" evidence="1">
    <location>
        <begin position="71"/>
        <end position="99"/>
    </location>
</feature>
<comment type="caution">
    <text evidence="2">The sequence shown here is derived from an EMBL/GenBank/DDBJ whole genome shotgun (WGS) entry which is preliminary data.</text>
</comment>
<organism evidence="2 3">
    <name type="scientific">Novymonas esmeraldas</name>
    <dbReference type="NCBI Taxonomy" id="1808958"/>
    <lineage>
        <taxon>Eukaryota</taxon>
        <taxon>Discoba</taxon>
        <taxon>Euglenozoa</taxon>
        <taxon>Kinetoplastea</taxon>
        <taxon>Metakinetoplastina</taxon>
        <taxon>Trypanosomatida</taxon>
        <taxon>Trypanosomatidae</taxon>
        <taxon>Novymonas</taxon>
    </lineage>
</organism>
<evidence type="ECO:0000313" key="3">
    <source>
        <dbReference type="Proteomes" id="UP001430356"/>
    </source>
</evidence>